<dbReference type="AlphaFoldDB" id="A0AA37IZI2"/>
<dbReference type="PANTHER" id="PTHR22916">
    <property type="entry name" value="GLYCOSYLTRANSFERASE"/>
    <property type="match status" value="1"/>
</dbReference>
<feature type="domain" description="Glycosyltransferase 2-like" evidence="1">
    <location>
        <begin position="3"/>
        <end position="159"/>
    </location>
</feature>
<accession>A0AA37IZI2</accession>
<name>A0AA37IZI2_9FIRM</name>
<dbReference type="SUPFAM" id="SSF53448">
    <property type="entry name" value="Nucleotide-diphospho-sugar transferases"/>
    <property type="match status" value="1"/>
</dbReference>
<keyword evidence="3" id="KW-1185">Reference proteome</keyword>
<evidence type="ECO:0000313" key="3">
    <source>
        <dbReference type="Proteomes" id="UP001055185"/>
    </source>
</evidence>
<comment type="caution">
    <text evidence="2">The sequence shown here is derived from an EMBL/GenBank/DDBJ whole genome shotgun (WGS) entry which is preliminary data.</text>
</comment>
<reference evidence="2" key="1">
    <citation type="journal article" date="2022" name="Int. J. Syst. Evol. Microbiol.">
        <title>Genome-based, phenotypic and chemotaxonomic classification of Faecalibacterium strains: proposal of three novel species Faecalibacterium duncaniae sp. nov., Faecalibacterium hattorii sp. nov. and Faecalibacterium gallinarum sp. nov. .</title>
        <authorList>
            <person name="Sakamoto M."/>
            <person name="Sakurai N."/>
            <person name="Tanno H."/>
            <person name="Iino T."/>
            <person name="Ohkuma M."/>
            <person name="Endo A."/>
        </authorList>
    </citation>
    <scope>NUCLEOTIDE SEQUENCE</scope>
    <source>
        <strain evidence="2">JCM 17207</strain>
    </source>
</reference>
<evidence type="ECO:0000313" key="2">
    <source>
        <dbReference type="EMBL" id="GJN65122.1"/>
    </source>
</evidence>
<evidence type="ECO:0000259" key="1">
    <source>
        <dbReference type="Pfam" id="PF00535"/>
    </source>
</evidence>
<dbReference type="GO" id="GO:0016758">
    <property type="term" value="F:hexosyltransferase activity"/>
    <property type="evidence" value="ECO:0007669"/>
    <property type="project" value="UniProtKB-ARBA"/>
</dbReference>
<proteinExistence type="predicted"/>
<dbReference type="CDD" id="cd04196">
    <property type="entry name" value="GT_2_like_d"/>
    <property type="match status" value="1"/>
</dbReference>
<sequence length="251" mass="28920">MISVCMATYNGEKYIREQLESILKQIGCNDEIIISDDGSKDATQQVIESIGDKRIRYVKNTGTHGFTHNFENALRLAQGEYIFLADQDDIWLDNKVDVVMKALQNVDFVTHDCITVDPNMQILSQSRFQEFNVKPGFLRHLMKSRYLGCCMAFNRQVLEASLPFPNNDFLVEHDIWLAAVAFAYFKVSLIDEPLIYYRRHGKNASSGGFNKGYSVRVKIEKRLYRIKKLIDIYPSIKERRKLYVGGGTARK</sequence>
<gene>
    <name evidence="2" type="ORF">JCM17207_17470</name>
</gene>
<dbReference type="InterPro" id="IPR001173">
    <property type="entry name" value="Glyco_trans_2-like"/>
</dbReference>
<dbReference type="EMBL" id="BQKV01000063">
    <property type="protein sequence ID" value="GJN65122.1"/>
    <property type="molecule type" value="Genomic_DNA"/>
</dbReference>
<dbReference type="Proteomes" id="UP001055185">
    <property type="component" value="Unassembled WGS sequence"/>
</dbReference>
<dbReference type="InterPro" id="IPR029044">
    <property type="entry name" value="Nucleotide-diphossugar_trans"/>
</dbReference>
<dbReference type="Pfam" id="PF00535">
    <property type="entry name" value="Glycos_transf_2"/>
    <property type="match status" value="1"/>
</dbReference>
<organism evidence="2 3">
    <name type="scientific">Faecalibacterium gallinarum</name>
    <dbReference type="NCBI Taxonomy" id="2903556"/>
    <lineage>
        <taxon>Bacteria</taxon>
        <taxon>Bacillati</taxon>
        <taxon>Bacillota</taxon>
        <taxon>Clostridia</taxon>
        <taxon>Eubacteriales</taxon>
        <taxon>Oscillospiraceae</taxon>
        <taxon>Faecalibacterium</taxon>
    </lineage>
</organism>
<dbReference type="PANTHER" id="PTHR22916:SF3">
    <property type="entry name" value="UDP-GLCNAC:BETAGAL BETA-1,3-N-ACETYLGLUCOSAMINYLTRANSFERASE-LIKE PROTEIN 1"/>
    <property type="match status" value="1"/>
</dbReference>
<protein>
    <submittedName>
        <fullName evidence="2">Alpha-L-Rha alpha-1,3-L-rhamnosyltransferase</fullName>
    </submittedName>
</protein>
<dbReference type="Gene3D" id="3.90.550.10">
    <property type="entry name" value="Spore Coat Polysaccharide Biosynthesis Protein SpsA, Chain A"/>
    <property type="match status" value="1"/>
</dbReference>